<feature type="region of interest" description="Disordered" evidence="1">
    <location>
        <begin position="1571"/>
        <end position="1616"/>
    </location>
</feature>
<feature type="compositionally biased region" description="Basic and acidic residues" evidence="1">
    <location>
        <begin position="420"/>
        <end position="458"/>
    </location>
</feature>
<feature type="compositionally biased region" description="Basic and acidic residues" evidence="1">
    <location>
        <begin position="1469"/>
        <end position="1488"/>
    </location>
</feature>
<feature type="region of interest" description="Disordered" evidence="1">
    <location>
        <begin position="254"/>
        <end position="300"/>
    </location>
</feature>
<feature type="compositionally biased region" description="Polar residues" evidence="1">
    <location>
        <begin position="1328"/>
        <end position="1338"/>
    </location>
</feature>
<feature type="compositionally biased region" description="Basic and acidic residues" evidence="1">
    <location>
        <begin position="989"/>
        <end position="1008"/>
    </location>
</feature>
<feature type="region of interest" description="Disordered" evidence="1">
    <location>
        <begin position="1064"/>
        <end position="1145"/>
    </location>
</feature>
<feature type="compositionally biased region" description="Basic and acidic residues" evidence="1">
    <location>
        <begin position="2507"/>
        <end position="2521"/>
    </location>
</feature>
<sequence length="3039" mass="321436">MAALAAKAMGTVPVKEKQALLETRRQQTKKAKSILAGSSSRSVTSEQAGESRSLDGECVTWLDASSKEEGGLKRPDGAMDRSFGRLALQASSTFEGTEGDTYVESSLGTNYDGSSPSKFCIRQYTEIVRQDRGDLKQSWPLAEEYLRGRVLQGRVQVSLWPPIGGGESALTQAYKTQSSTPEGPLPHLFKLEIAFAESGLSEDKPDQSWLTSEEVGIEKRSGAQIIPSLDLLERRPLEEGACITRTKSFKSARRISPTVDCSGNGEAQERPKKDRRQRDTDAKQVEQLAPSQTGSLRSISRADAKDAGCVVERGGKQVQGDNGLIQLKDTGFVHTELGGVGLDTDKSKRFLDVTHPYASQERKTVDRSWKVQCSAENVADINDRVASTGKGKAAAANLGAEVEGWPLSTRSTTHIGDSGSDPKRGEKETGDVVAIEKETTVSKRRNEDDRVVEERSAKSDGASASRPSTKRQSNKSCPVCRSFSSMSQTTMNVHIDSCLVEHRQEEHVSDAEPVESELEPEREPNRSKILKSKAQGAKPKRKKRSIADIVANSSTRTLEESPGKEGARFIGPYSRSADQVHDSKNLNWVSGNKKKRQPRNVPSRNLNEENENKRRRLFRLESTTEESKPGKQEKRRLPEKERELTKLKQLRVERSSGPSTSISKSPKGATPVQNGVEAESRRSGTRKSGVATPMSQSPSTRSGSGKGHAVQSNKESSETDGSEPVVPLRATRTPAPEELRLEMGEVPAQIPNAFAPGKLPTPAQENSATAAAAKPRASKAHAIPVAAGRLASTVPTSDRAPKAPWYPPAAMLRSGTIPPIVVTEASGSTIHEVTSGVPKSPGSSATAGNLIDTARIVTTAEASISSRKSPRSATANSNKVQKATRSVARETLLSTEINDEAKTSMVDPGTKTNSQVEVQSLAECRISKEVEDYSHQVEAAFGGNNKQSLHTRGGSRAASVGSLPQFSSVQAKTDAVADKISATALVGKSEGEQRSLSDKGRKREERRGLVIAEEESATAISSEKDVSKQDQDTDLSARLIQEGCSTGVSGDTLIVNVGAGNSIEPKVPRLRKRGESKVKSQTLAEKAVGKGKRAPVVDSGQDEDTNLKRGYPNADVSEETAVVGNQRKDDKPKQENQKKDKRRQAGVTAVEQAFKFSTVSVQPAFQEMVVRRIEGVMGQEKASEHVVSKVVGQEKVVVLTSSSTIELASAIREQENGKKERSLAEVQANSNTENARPEETVNKTAQLLLGRDSEVSTSSSQTKEVNSLVQDCGRTAPAVVEDVIQGQCSQDWPLVPPRPLGRKKLPIKCAARSVGTANAVALAAKQASGATRQNTRGTKSVKKPGSEIAEKGNHPVEVPAATVPKTPVSRSRAARQLAKSLPSGKKGAPQIEVSTAEGENSRLANGVADPSAKKKTDVVGSTSINSGQQALLSPSSSWVKSPAVGQTSMTIDPEIVPSSPWNRATEPSEIPRTEVMADDRRTVSREESCGAPDRPQSEELHCTETLFSASQTNTEPNAQEKTSRGAISDKLVDTGPRYAEVPNDTECGKNSHDDLDASVVQVAVSQLDSCFSTGKSPDEGRLGGTTPSSDFPGVNDKDSRENSKEQGAPGDSVPAAASLTVGLPSRTVLTPAKVVIATLQGKPDTAGSFQTLEAGLATFTSSMENAVRLAALTTKVASTSASMNTQLSPARQNSSNPAVGMIRSTPSYRLNTTAIEGGGSQAVIVRTGTSTATAPPTSFTSLLQSTTLPPQSSAALSLAMQGTRPLQEACADQTELSRAVGTSSRDPMDTSKRTSEGLNWAAEKQGLASGSDASISTHVAAGTAFFRPPPEMAGPIKVSEAGEKEVSRLPGWMIAAISDPKGGEPGASVITESEHTLTVKGLTSSPECGEMSGSVKVRLWGRDVVVPPNEQSTPANPPLQQSPFGHRSETPSETIVTCLTSTPCLEGTPASSQSVLQVTARPAPARSGQGVADGTHQISMPVLNAPNSVGSADVVAVFGKSNNHQAENYLSRLDYNNQRTPYSANSREELRSSRASKGQTPTAQSTIPPEVIIIDDTAESPAKSGDTFSGEGLTMAFLLDCGALRYLPTTQNGRSGSQLMEVDPSKIPQRLVNHNFNILAELRKIGLVPAPKAVLPASYRHSSLSLEVPHSTPPPASRAVSDQLPPWLLAEKKRKEAQIAENLIVLDDDDEPPTGTVILGERRPLHSRASPGGGSNLSGQSITTGQLSPTPIGKSGSDTRGVDHSTAALRTTGMSMGATTVSASGRHSPATSHAGVHFRRGTSSSSLGSAPSVAQKSLSRKNDLIAGELIMTTGEDEVSVTGQESLVREKSRLQTPGGSKDHLVGQISPGPSRRQREEKEKQQQVPDLHHEKKTPKVGGGAQKSGSPTPVVGGTPSKKGSAQGISILAPTWMSGNNGWPKRGAAAQACKQAVERLKAQIMSSPARDGISQVGTGGVLDFESHMIGQAQEKSTNFGGNLTTANSSLQNISSQAAQAGFRYSSLSSRSGGDHENARSSKEAPHNGRGVGQSPTPVAFSSSTSSPFPSATTPVSFTTSTQGPFMSSVAAAERDVCTVSKLTTVPSVETSGIRVNHASHSTAGVQGSEANKGRSSNQGAKSSDPSATNVGDGNLSNLVVSSTPAREPSSSEQSSPTFSHIGRSGSSSPTVRSRGLGGTKTAIEASSSLLARGAMQSEQSSMLTAQGTPFSRLPPSRLSLPVTGTSMSISSTKALLEQVCFTTKAATDTFTREVSNMHEVIEQPIGGMASPQKRIQPSRRKSTTPVNGGEKSTSSPISAGSPPIPATFSATDITSSSNALNRSTPGFPSCGSSSITDQHRQMEGGMISAATLRDRATVLGAGASRITTNDLPLSPLFGRTSQTSSPSPSSSQGRYTPNNTGINSCDGGTWKLTSQTDEDDQDSVTILTERSPGSGIIPGYRLPPHIARAMGGHTQRSRPTTPTTPVTNGGFFGHRGNARLEHPFKQKDSDSSPRSKDSECPAHERYSQTRSTREEKMKDAQRESPKSTSTETAEKIRTKSLNSI</sequence>
<feature type="region of interest" description="Disordered" evidence="1">
    <location>
        <begin position="2588"/>
        <end position="2672"/>
    </location>
</feature>
<feature type="compositionally biased region" description="Polar residues" evidence="1">
    <location>
        <begin position="2593"/>
        <end position="2639"/>
    </location>
</feature>
<feature type="compositionally biased region" description="Polar residues" evidence="1">
    <location>
        <begin position="2033"/>
        <end position="2047"/>
    </location>
</feature>
<reference evidence="3" key="1">
    <citation type="journal article" date="2017" name="Cell">
        <title>Insights into land plant evolution garnered from the Marchantia polymorpha genome.</title>
        <authorList>
            <person name="Bowman J.L."/>
            <person name="Kohchi T."/>
            <person name="Yamato K.T."/>
            <person name="Jenkins J."/>
            <person name="Shu S."/>
            <person name="Ishizaki K."/>
            <person name="Yamaoka S."/>
            <person name="Nishihama R."/>
            <person name="Nakamura Y."/>
            <person name="Berger F."/>
            <person name="Adam C."/>
            <person name="Aki S.S."/>
            <person name="Althoff F."/>
            <person name="Araki T."/>
            <person name="Arteaga-Vazquez M.A."/>
            <person name="Balasubrmanian S."/>
            <person name="Barry K."/>
            <person name="Bauer D."/>
            <person name="Boehm C.R."/>
            <person name="Briginshaw L."/>
            <person name="Caballero-Perez J."/>
            <person name="Catarino B."/>
            <person name="Chen F."/>
            <person name="Chiyoda S."/>
            <person name="Chovatia M."/>
            <person name="Davies K.M."/>
            <person name="Delmans M."/>
            <person name="Demura T."/>
            <person name="Dierschke T."/>
            <person name="Dolan L."/>
            <person name="Dorantes-Acosta A.E."/>
            <person name="Eklund D.M."/>
            <person name="Florent S.N."/>
            <person name="Flores-Sandoval E."/>
            <person name="Fujiyama A."/>
            <person name="Fukuzawa H."/>
            <person name="Galik B."/>
            <person name="Grimanelli D."/>
            <person name="Grimwood J."/>
            <person name="Grossniklaus U."/>
            <person name="Hamada T."/>
            <person name="Haseloff J."/>
            <person name="Hetherington A.J."/>
            <person name="Higo A."/>
            <person name="Hirakawa Y."/>
            <person name="Hundley H.N."/>
            <person name="Ikeda Y."/>
            <person name="Inoue K."/>
            <person name="Inoue S.I."/>
            <person name="Ishida S."/>
            <person name="Jia Q."/>
            <person name="Kakita M."/>
            <person name="Kanazawa T."/>
            <person name="Kawai Y."/>
            <person name="Kawashima T."/>
            <person name="Kennedy M."/>
            <person name="Kinose K."/>
            <person name="Kinoshita T."/>
            <person name="Kohara Y."/>
            <person name="Koide E."/>
            <person name="Komatsu K."/>
            <person name="Kopischke S."/>
            <person name="Kubo M."/>
            <person name="Kyozuka J."/>
            <person name="Lagercrantz U."/>
            <person name="Lin S.S."/>
            <person name="Lindquist E."/>
            <person name="Lipzen A.M."/>
            <person name="Lu C.W."/>
            <person name="De Luna E."/>
            <person name="Martienssen R.A."/>
            <person name="Minamino N."/>
            <person name="Mizutani M."/>
            <person name="Mizutani M."/>
            <person name="Mochizuki N."/>
            <person name="Monte I."/>
            <person name="Mosher R."/>
            <person name="Nagasaki H."/>
            <person name="Nakagami H."/>
            <person name="Naramoto S."/>
            <person name="Nishitani K."/>
            <person name="Ohtani M."/>
            <person name="Okamoto T."/>
            <person name="Okumura M."/>
            <person name="Phillips J."/>
            <person name="Pollak B."/>
            <person name="Reinders A."/>
            <person name="Rovekamp M."/>
            <person name="Sano R."/>
            <person name="Sawa S."/>
            <person name="Schmid M.W."/>
            <person name="Shirakawa M."/>
            <person name="Solano R."/>
            <person name="Spunde A."/>
            <person name="Suetsugu N."/>
            <person name="Sugano S."/>
            <person name="Sugiyama A."/>
            <person name="Sun R."/>
            <person name="Suzuki Y."/>
            <person name="Takenaka M."/>
            <person name="Takezawa D."/>
            <person name="Tomogane H."/>
            <person name="Tsuzuki M."/>
            <person name="Ueda T."/>
            <person name="Umeda M."/>
            <person name="Ward J.M."/>
            <person name="Watanabe Y."/>
            <person name="Yazaki K."/>
            <person name="Yokoyama R."/>
            <person name="Yoshitake Y."/>
            <person name="Yotsui I."/>
            <person name="Zachgo S."/>
            <person name="Schmutz J."/>
        </authorList>
    </citation>
    <scope>NUCLEOTIDE SEQUENCE [LARGE SCALE GENOMIC DNA]</scope>
    <source>
        <strain evidence="3">Tak-1</strain>
    </source>
</reference>
<protein>
    <submittedName>
        <fullName evidence="2">Uncharacterized protein</fullName>
    </submittedName>
</protein>
<feature type="compositionally biased region" description="Basic and acidic residues" evidence="1">
    <location>
        <begin position="625"/>
        <end position="654"/>
    </location>
</feature>
<feature type="region of interest" description="Disordered" evidence="1">
    <location>
        <begin position="2688"/>
        <end position="2712"/>
    </location>
</feature>
<feature type="region of interest" description="Disordered" evidence="1">
    <location>
        <begin position="2259"/>
        <end position="2297"/>
    </location>
</feature>
<dbReference type="Gramene" id="Mp4g12270.2">
    <property type="protein sequence ID" value="Mp4g12270.2.cds"/>
    <property type="gene ID" value="Mp4g12270"/>
</dbReference>
<dbReference type="EMBL" id="KZ772683">
    <property type="protein sequence ID" value="PTQ46558.1"/>
    <property type="molecule type" value="Genomic_DNA"/>
</dbReference>
<keyword evidence="3" id="KW-1185">Reference proteome</keyword>
<feature type="compositionally biased region" description="Low complexity" evidence="1">
    <location>
        <begin position="2283"/>
        <end position="2292"/>
    </location>
</feature>
<feature type="compositionally biased region" description="Low complexity" evidence="1">
    <location>
        <begin position="655"/>
        <end position="668"/>
    </location>
</feature>
<feature type="compositionally biased region" description="Polar residues" evidence="1">
    <location>
        <begin position="2013"/>
        <end position="2025"/>
    </location>
</feature>
<dbReference type="Proteomes" id="UP000244005">
    <property type="component" value="Unassembled WGS sequence"/>
</dbReference>
<feature type="compositionally biased region" description="Basic and acidic residues" evidence="1">
    <location>
        <begin position="1214"/>
        <end position="1223"/>
    </location>
</feature>
<feature type="compositionally biased region" description="Polar residues" evidence="1">
    <location>
        <begin position="2691"/>
        <end position="2704"/>
    </location>
</feature>
<feature type="region of interest" description="Disordered" evidence="1">
    <location>
        <begin position="2760"/>
        <end position="2833"/>
    </location>
</feature>
<dbReference type="OrthoDB" id="1929441at2759"/>
<feature type="compositionally biased region" description="Basic and acidic residues" evidence="1">
    <location>
        <begin position="1786"/>
        <end position="1795"/>
    </location>
</feature>
<feature type="compositionally biased region" description="Polar residues" evidence="1">
    <location>
        <begin position="289"/>
        <end position="298"/>
    </location>
</feature>
<feature type="compositionally biased region" description="Polar residues" evidence="1">
    <location>
        <begin position="2259"/>
        <end position="2271"/>
    </location>
</feature>
<feature type="region of interest" description="Disordered" evidence="1">
    <location>
        <begin position="1907"/>
        <end position="1930"/>
    </location>
</feature>
<feature type="compositionally biased region" description="Polar residues" evidence="1">
    <location>
        <begin position="1909"/>
        <end position="1923"/>
    </location>
</feature>
<dbReference type="OMA" id="GMNTLPQ"/>
<feature type="region of interest" description="Disordered" evidence="1">
    <location>
        <begin position="2864"/>
        <end position="3039"/>
    </location>
</feature>
<feature type="compositionally biased region" description="Polar residues" evidence="1">
    <location>
        <begin position="693"/>
        <end position="703"/>
    </location>
</feature>
<feature type="compositionally biased region" description="Basic and acidic residues" evidence="1">
    <location>
        <begin position="1022"/>
        <end position="1031"/>
    </location>
</feature>
<feature type="compositionally biased region" description="Polar residues" evidence="1">
    <location>
        <begin position="2803"/>
        <end position="2831"/>
    </location>
</feature>
<feature type="compositionally biased region" description="Basic and acidic residues" evidence="1">
    <location>
        <begin position="1595"/>
        <end position="1604"/>
    </location>
</feature>
<name>A0A2R6XKA5_MARPO</name>
<feature type="region of interest" description="Disordered" evidence="1">
    <location>
        <begin position="861"/>
        <end position="914"/>
    </location>
</feature>
<feature type="compositionally biased region" description="Polar residues" evidence="1">
    <location>
        <begin position="2888"/>
        <end position="2898"/>
    </location>
</feature>
<feature type="compositionally biased region" description="Basic and acidic residues" evidence="1">
    <location>
        <begin position="2973"/>
        <end position="3020"/>
    </location>
</feature>
<feature type="region of interest" description="Disordered" evidence="1">
    <location>
        <begin position="504"/>
        <end position="739"/>
    </location>
</feature>
<feature type="region of interest" description="Disordered" evidence="1">
    <location>
        <begin position="988"/>
        <end position="1031"/>
    </location>
</feature>
<feature type="region of interest" description="Disordered" evidence="1">
    <location>
        <begin position="2187"/>
        <end position="2243"/>
    </location>
</feature>
<feature type="compositionally biased region" description="Basic and acidic residues" evidence="1">
    <location>
        <begin position="1344"/>
        <end position="1354"/>
    </location>
</feature>
<evidence type="ECO:0000313" key="3">
    <source>
        <dbReference type="Proteomes" id="UP000244005"/>
    </source>
</evidence>
<feature type="compositionally biased region" description="Low complexity" evidence="1">
    <location>
        <begin position="2787"/>
        <end position="2796"/>
    </location>
</feature>
<dbReference type="Gramene" id="Mp4g12270.3">
    <property type="protein sequence ID" value="Mp4g12270.3.cds"/>
    <property type="gene ID" value="Mp4g12270"/>
</dbReference>
<feature type="compositionally biased region" description="Polar residues" evidence="1">
    <location>
        <begin position="1774"/>
        <end position="1785"/>
    </location>
</feature>
<feature type="compositionally biased region" description="Basic and acidic residues" evidence="1">
    <location>
        <begin position="2354"/>
        <end position="2370"/>
    </location>
</feature>
<feature type="compositionally biased region" description="Basic and acidic residues" evidence="1">
    <location>
        <begin position="557"/>
        <end position="567"/>
    </location>
</feature>
<feature type="compositionally biased region" description="Polar residues" evidence="1">
    <location>
        <begin position="2217"/>
        <end position="2229"/>
    </location>
</feature>
<feature type="compositionally biased region" description="Basic and acidic residues" evidence="1">
    <location>
        <begin position="267"/>
        <end position="284"/>
    </location>
</feature>
<feature type="compositionally biased region" description="Polar residues" evidence="1">
    <location>
        <begin position="861"/>
        <end position="884"/>
    </location>
</feature>
<dbReference type="Gramene" id="Mp4g12270.1">
    <property type="protein sequence ID" value="Mp4g12270.1.cds"/>
    <property type="gene ID" value="Mp4g12270"/>
</dbReference>
<gene>
    <name evidence="2" type="ORF">MARPO_0011s0209</name>
</gene>
<evidence type="ECO:0000313" key="2">
    <source>
        <dbReference type="EMBL" id="PTQ46560.1"/>
    </source>
</evidence>
<feature type="region of interest" description="Disordered" evidence="1">
    <location>
        <begin position="1770"/>
        <end position="1795"/>
    </location>
</feature>
<feature type="region of interest" description="Disordered" evidence="1">
    <location>
        <begin position="1214"/>
        <end position="1241"/>
    </location>
</feature>
<dbReference type="Gene3D" id="3.30.160.60">
    <property type="entry name" value="Classic Zinc Finger"/>
    <property type="match status" value="1"/>
</dbReference>
<dbReference type="EMBL" id="KZ772683">
    <property type="protein sequence ID" value="PTQ46560.1"/>
    <property type="molecule type" value="Genomic_DNA"/>
</dbReference>
<feature type="compositionally biased region" description="Low complexity" evidence="1">
    <location>
        <begin position="2875"/>
        <end position="2887"/>
    </location>
</feature>
<feature type="region of interest" description="Disordered" evidence="1">
    <location>
        <begin position="2316"/>
        <end position="2401"/>
    </location>
</feature>
<feature type="region of interest" description="Disordered" evidence="1">
    <location>
        <begin position="405"/>
        <end position="479"/>
    </location>
</feature>
<organism evidence="2 3">
    <name type="scientific">Marchantia polymorpha</name>
    <name type="common">Common liverwort</name>
    <name type="synonym">Marchantia aquatica</name>
    <dbReference type="NCBI Taxonomy" id="3197"/>
    <lineage>
        <taxon>Eukaryota</taxon>
        <taxon>Viridiplantae</taxon>
        <taxon>Streptophyta</taxon>
        <taxon>Embryophyta</taxon>
        <taxon>Marchantiophyta</taxon>
        <taxon>Marchantiopsida</taxon>
        <taxon>Marchantiidae</taxon>
        <taxon>Marchantiales</taxon>
        <taxon>Marchantiaceae</taxon>
        <taxon>Marchantia</taxon>
    </lineage>
</organism>
<feature type="compositionally biased region" description="Basic and acidic residues" evidence="1">
    <location>
        <begin position="1126"/>
        <end position="1138"/>
    </location>
</feature>
<feature type="region of interest" description="Disordered" evidence="1">
    <location>
        <begin position="2499"/>
        <end position="2550"/>
    </location>
</feature>
<feature type="compositionally biased region" description="Polar residues" evidence="1">
    <location>
        <begin position="1419"/>
        <end position="1450"/>
    </location>
</feature>
<feature type="compositionally biased region" description="Low complexity" evidence="1">
    <location>
        <begin position="2529"/>
        <end position="2550"/>
    </location>
</feature>
<accession>A0A2R6XKA5</accession>
<proteinExistence type="predicted"/>
<reference evidence="2" key="2">
    <citation type="submission" date="2017-12" db="EMBL/GenBank/DDBJ databases">
        <title>WGS assembly of Marchantia polymorpha.</title>
        <authorList>
            <person name="Bowman J.L."/>
            <person name="Kohchi T."/>
            <person name="Yamato K.T."/>
            <person name="Jenkins J."/>
            <person name="Shu S."/>
            <person name="Ishizaki K."/>
            <person name="Yamaoka S."/>
            <person name="Nishihama R."/>
            <person name="Nakamura Y."/>
            <person name="Berger F."/>
            <person name="Adam C."/>
            <person name="Aki S.S."/>
            <person name="Althoff F."/>
            <person name="Araki T."/>
            <person name="Arteaga-Vazquez M.A."/>
            <person name="Balasubrmanian S."/>
            <person name="Bauer D."/>
            <person name="Boehm C.R."/>
            <person name="Briginshaw L."/>
            <person name="Caballero-Perez J."/>
            <person name="Catarino B."/>
            <person name="Chen F."/>
            <person name="Chiyoda S."/>
            <person name="Chovatia M."/>
            <person name="Davies K.M."/>
            <person name="Delmans M."/>
            <person name="Demura T."/>
            <person name="Dierschke T."/>
            <person name="Dolan L."/>
            <person name="Dorantes-Acosta A.E."/>
            <person name="Eklund D.M."/>
            <person name="Florent S.N."/>
            <person name="Flores-Sandoval E."/>
            <person name="Fujiyama A."/>
            <person name="Fukuzawa H."/>
            <person name="Galik B."/>
            <person name="Grimanelli D."/>
            <person name="Grimwood J."/>
            <person name="Grossniklaus U."/>
            <person name="Hamada T."/>
            <person name="Haseloff J."/>
            <person name="Hetherington A.J."/>
            <person name="Higo A."/>
            <person name="Hirakawa Y."/>
            <person name="Hundley H.N."/>
            <person name="Ikeda Y."/>
            <person name="Inoue K."/>
            <person name="Inoue S."/>
            <person name="Ishida S."/>
            <person name="Jia Q."/>
            <person name="Kakita M."/>
            <person name="Kanazawa T."/>
            <person name="Kawai Y."/>
            <person name="Kawashima T."/>
            <person name="Kennedy M."/>
            <person name="Kinose K."/>
            <person name="Kinoshita T."/>
            <person name="Kohara Y."/>
            <person name="Koide E."/>
            <person name="Komatsu K."/>
            <person name="Kopischke S."/>
            <person name="Kubo M."/>
            <person name="Kyozuka J."/>
            <person name="Lagercrantz U."/>
            <person name="Lin S.S."/>
            <person name="Lindquist E."/>
            <person name="Lipzen A.M."/>
            <person name="Lu C."/>
            <person name="Luna E.D."/>
            <person name="Martienssen R.A."/>
            <person name="Minamino N."/>
            <person name="Mizutani M."/>
            <person name="Mizutani M."/>
            <person name="Mochizuki N."/>
            <person name="Monte I."/>
            <person name="Mosher R."/>
            <person name="Nagasaki H."/>
            <person name="Nakagami H."/>
            <person name="Naramoto S."/>
            <person name="Nishitani K."/>
            <person name="Ohtani M."/>
            <person name="Okamoto T."/>
            <person name="Okumura M."/>
            <person name="Phillips J."/>
            <person name="Pollak B."/>
            <person name="Reinders A."/>
            <person name="Roevekamp M."/>
            <person name="Sano R."/>
            <person name="Sawa S."/>
            <person name="Schmid M.W."/>
            <person name="Shirakawa M."/>
            <person name="Solano R."/>
            <person name="Spunde A."/>
            <person name="Suetsugu N."/>
            <person name="Sugano S."/>
            <person name="Sugiyama A."/>
            <person name="Sun R."/>
            <person name="Suzuki Y."/>
            <person name="Takenaka M."/>
            <person name="Takezawa D."/>
            <person name="Tomogane H."/>
            <person name="Tsuzuki M."/>
            <person name="Ueda T."/>
            <person name="Umeda M."/>
            <person name="Ward J.M."/>
            <person name="Watanabe Y."/>
            <person name="Yazaki K."/>
            <person name="Yokoyama R."/>
            <person name="Yoshitake Y."/>
            <person name="Yotsui I."/>
            <person name="Zachgo S."/>
            <person name="Schmutz J."/>
        </authorList>
    </citation>
    <scope>NUCLEOTIDE SEQUENCE [LARGE SCALE GENOMIC DNA]</scope>
    <source>
        <strain evidence="2">Tak-1</strain>
    </source>
</reference>
<feature type="compositionally biased region" description="Polar residues" evidence="1">
    <location>
        <begin position="36"/>
        <end position="50"/>
    </location>
</feature>
<feature type="region of interest" description="Disordered" evidence="1">
    <location>
        <begin position="2013"/>
        <end position="2048"/>
    </location>
</feature>
<feature type="region of interest" description="Disordered" evidence="1">
    <location>
        <begin position="21"/>
        <end position="53"/>
    </location>
</feature>
<evidence type="ECO:0000256" key="1">
    <source>
        <dbReference type="SAM" id="MobiDB-lite"/>
    </source>
</evidence>
<dbReference type="EMBL" id="KZ772683">
    <property type="protein sequence ID" value="PTQ46559.1"/>
    <property type="molecule type" value="Genomic_DNA"/>
</dbReference>
<feature type="region of interest" description="Disordered" evidence="1">
    <location>
        <begin position="1325"/>
        <end position="1537"/>
    </location>
</feature>
<feature type="compositionally biased region" description="Polar residues" evidence="1">
    <location>
        <begin position="1505"/>
        <end position="1520"/>
    </location>
</feature>
<feature type="compositionally biased region" description="Low complexity" evidence="1">
    <location>
        <begin position="2642"/>
        <end position="2651"/>
    </location>
</feature>